<keyword evidence="4" id="KW-1185">Reference proteome</keyword>
<dbReference type="OrthoDB" id="13401at2"/>
<organism evidence="3 4">
    <name type="scientific">Erythrobacter longus</name>
    <dbReference type="NCBI Taxonomy" id="1044"/>
    <lineage>
        <taxon>Bacteria</taxon>
        <taxon>Pseudomonadati</taxon>
        <taxon>Pseudomonadota</taxon>
        <taxon>Alphaproteobacteria</taxon>
        <taxon>Sphingomonadales</taxon>
        <taxon>Erythrobacteraceae</taxon>
        <taxon>Erythrobacter/Porphyrobacter group</taxon>
        <taxon>Erythrobacter</taxon>
    </lineage>
</organism>
<dbReference type="Gene3D" id="3.90.70.10">
    <property type="entry name" value="Cysteine proteinases"/>
    <property type="match status" value="1"/>
</dbReference>
<gene>
    <name evidence="3" type="ORF">EH31_13450</name>
</gene>
<dbReference type="Pfam" id="PF03412">
    <property type="entry name" value="Peptidase_C39"/>
    <property type="match status" value="1"/>
</dbReference>
<dbReference type="CDD" id="cd02423">
    <property type="entry name" value="Peptidase_C39G"/>
    <property type="match status" value="1"/>
</dbReference>
<feature type="chain" id="PRO_5001697432" description="Peptidase C39 domain-containing protein" evidence="1">
    <location>
        <begin position="24"/>
        <end position="238"/>
    </location>
</feature>
<keyword evidence="1" id="KW-0732">Signal</keyword>
<evidence type="ECO:0000256" key="1">
    <source>
        <dbReference type="SAM" id="SignalP"/>
    </source>
</evidence>
<feature type="signal peptide" evidence="1">
    <location>
        <begin position="1"/>
        <end position="23"/>
    </location>
</feature>
<dbReference type="GO" id="GO:0008233">
    <property type="term" value="F:peptidase activity"/>
    <property type="evidence" value="ECO:0007669"/>
    <property type="project" value="InterPro"/>
</dbReference>
<accession>A0A074MTU2</accession>
<comment type="caution">
    <text evidence="3">The sequence shown here is derived from an EMBL/GenBank/DDBJ whole genome shotgun (WGS) entry which is preliminary data.</text>
</comment>
<dbReference type="STRING" id="1044.EH31_13450"/>
<dbReference type="Proteomes" id="UP000027647">
    <property type="component" value="Unassembled WGS sequence"/>
</dbReference>
<dbReference type="GO" id="GO:0006508">
    <property type="term" value="P:proteolysis"/>
    <property type="evidence" value="ECO:0007669"/>
    <property type="project" value="InterPro"/>
</dbReference>
<sequence length="238" mass="26495">MRQLTSLIIGSLCLASLSGCATAPEGIQPFAVGQEGLRTQPLYKNVSSWRTRKFTNLVRQQTDFSCGAAALATIFNFAYDKNTSEQQVLVNMLKIADPDVIREKGFSLLDMKNYVLAVGMTGQGYEVEYDALQRLKVPGIALIDIKNYKHFVVVRKVSKDFIQIGDPALGNRTMSRREFEEAWNNVIFVIVGEGFDPDTVLLDPPPPLSAARLYKMRSPVPNAEIYDQGLGPTYSFVF</sequence>
<dbReference type="EMBL" id="JMIW01000006">
    <property type="protein sequence ID" value="KEO89047.1"/>
    <property type="molecule type" value="Genomic_DNA"/>
</dbReference>
<evidence type="ECO:0000313" key="3">
    <source>
        <dbReference type="EMBL" id="KEO89047.1"/>
    </source>
</evidence>
<protein>
    <recommendedName>
        <fullName evidence="2">Peptidase C39 domain-containing protein</fullName>
    </recommendedName>
</protein>
<dbReference type="PROSITE" id="PS51257">
    <property type="entry name" value="PROKAR_LIPOPROTEIN"/>
    <property type="match status" value="1"/>
</dbReference>
<evidence type="ECO:0000313" key="4">
    <source>
        <dbReference type="Proteomes" id="UP000027647"/>
    </source>
</evidence>
<reference evidence="3 4" key="1">
    <citation type="submission" date="2014-04" db="EMBL/GenBank/DDBJ databases">
        <title>A comprehensive comparison of genomes of Erythrobacter spp. strains.</title>
        <authorList>
            <person name="Zheng Q."/>
        </authorList>
    </citation>
    <scope>NUCLEOTIDE SEQUENCE [LARGE SCALE GENOMIC DNA]</scope>
    <source>
        <strain evidence="3 4">DSM 6997</strain>
    </source>
</reference>
<feature type="domain" description="Peptidase C39" evidence="2">
    <location>
        <begin position="60"/>
        <end position="190"/>
    </location>
</feature>
<dbReference type="GO" id="GO:0005524">
    <property type="term" value="F:ATP binding"/>
    <property type="evidence" value="ECO:0007669"/>
    <property type="project" value="InterPro"/>
</dbReference>
<evidence type="ECO:0000259" key="2">
    <source>
        <dbReference type="PROSITE" id="PS50990"/>
    </source>
</evidence>
<dbReference type="InterPro" id="IPR005074">
    <property type="entry name" value="Peptidase_C39"/>
</dbReference>
<proteinExistence type="predicted"/>
<dbReference type="RefSeq" id="WP_034960844.1">
    <property type="nucleotide sequence ID" value="NZ_JMIW01000006.1"/>
</dbReference>
<dbReference type="eggNOG" id="COG3271">
    <property type="taxonomic scope" value="Bacteria"/>
</dbReference>
<dbReference type="GO" id="GO:0016020">
    <property type="term" value="C:membrane"/>
    <property type="evidence" value="ECO:0007669"/>
    <property type="project" value="InterPro"/>
</dbReference>
<name>A0A074MTU2_ERYLO</name>
<dbReference type="AlphaFoldDB" id="A0A074MTU2"/>
<dbReference type="PROSITE" id="PS50990">
    <property type="entry name" value="PEPTIDASE_C39"/>
    <property type="match status" value="1"/>
</dbReference>